<evidence type="ECO:0000256" key="4">
    <source>
        <dbReference type="ARBA" id="ARBA00022723"/>
    </source>
</evidence>
<dbReference type="AlphaFoldDB" id="A0A2N9IKU1"/>
<evidence type="ECO:0000256" key="2">
    <source>
        <dbReference type="ARBA" id="ARBA00006622"/>
    </source>
</evidence>
<dbReference type="InterPro" id="IPR012864">
    <property type="entry name" value="PCO/ADO"/>
</dbReference>
<name>A0A2N9IKU1_FAGSY</name>
<dbReference type="InterPro" id="IPR011051">
    <property type="entry name" value="RmlC_Cupin_sf"/>
</dbReference>
<dbReference type="SUPFAM" id="SSF51182">
    <property type="entry name" value="RmlC-like cupins"/>
    <property type="match status" value="1"/>
</dbReference>
<reference evidence="8" key="1">
    <citation type="submission" date="2018-02" db="EMBL/GenBank/DDBJ databases">
        <authorList>
            <person name="Cohen D.B."/>
            <person name="Kent A.D."/>
        </authorList>
    </citation>
    <scope>NUCLEOTIDE SEQUENCE</scope>
</reference>
<proteinExistence type="inferred from homology"/>
<keyword evidence="4" id="KW-0479">Metal-binding</keyword>
<accession>A0A2N9IKU1</accession>
<dbReference type="PANTHER" id="PTHR22966">
    <property type="entry name" value="2-AMINOETHANETHIOL DIOXYGENASE"/>
    <property type="match status" value="1"/>
</dbReference>
<dbReference type="PANTHER" id="PTHR22966:SF1">
    <property type="entry name" value="PLANT CYSTEINE OXIDASE 1"/>
    <property type="match status" value="1"/>
</dbReference>
<dbReference type="EMBL" id="OIVN01005968">
    <property type="protein sequence ID" value="SPD24663.1"/>
    <property type="molecule type" value="Genomic_DNA"/>
</dbReference>
<dbReference type="InterPro" id="IPR014710">
    <property type="entry name" value="RmlC-like_jellyroll"/>
</dbReference>
<dbReference type="GO" id="GO:0017172">
    <property type="term" value="F:cysteine dioxygenase activity"/>
    <property type="evidence" value="ECO:0007669"/>
    <property type="project" value="UniProtKB-EC"/>
</dbReference>
<evidence type="ECO:0000313" key="8">
    <source>
        <dbReference type="EMBL" id="SPD24663.1"/>
    </source>
</evidence>
<protein>
    <recommendedName>
        <fullName evidence="3">cysteine dioxygenase</fullName>
        <ecNumber evidence="3">1.13.11.20</ecNumber>
    </recommendedName>
</protein>
<keyword evidence="5" id="KW-0560">Oxidoreductase</keyword>
<evidence type="ECO:0000256" key="5">
    <source>
        <dbReference type="ARBA" id="ARBA00023002"/>
    </source>
</evidence>
<dbReference type="GO" id="GO:0046872">
    <property type="term" value="F:metal ion binding"/>
    <property type="evidence" value="ECO:0007669"/>
    <property type="project" value="UniProtKB-KW"/>
</dbReference>
<gene>
    <name evidence="8" type="ORF">FSB_LOCUS52545</name>
</gene>
<evidence type="ECO:0000256" key="7">
    <source>
        <dbReference type="ARBA" id="ARBA00024284"/>
    </source>
</evidence>
<evidence type="ECO:0000256" key="6">
    <source>
        <dbReference type="ARBA" id="ARBA00023004"/>
    </source>
</evidence>
<comment type="similarity">
    <text evidence="2">Belongs to the cysteine dioxygenase family.</text>
</comment>
<keyword evidence="6" id="KW-0408">Iron</keyword>
<evidence type="ECO:0000256" key="3">
    <source>
        <dbReference type="ARBA" id="ARBA00013133"/>
    </source>
</evidence>
<sequence>MIFWKLETYGLNYSSIGPIIVHYLLVLDADKPDLMFADEMKPKDVGLTPGMLYFWTQVALRTPKITYLHIHESEKFSMGIFCLPPSGVLPLHNHLGMIVFSKLLFGTMHIKSYDWLADALVMHPLMCILQKHGGNGRSKIMVNVSHDAGADLWGAWLQVGIVGIIVSRGEIVATGYQEFPVASHIASLDLVVPLFSWVEENLFLFHLVQFFAINIQIGAWIFTSYIS</sequence>
<dbReference type="GO" id="GO:0070483">
    <property type="term" value="P:detection of hypoxia"/>
    <property type="evidence" value="ECO:0007669"/>
    <property type="project" value="UniProtKB-ARBA"/>
</dbReference>
<organism evidence="8">
    <name type="scientific">Fagus sylvatica</name>
    <name type="common">Beechnut</name>
    <dbReference type="NCBI Taxonomy" id="28930"/>
    <lineage>
        <taxon>Eukaryota</taxon>
        <taxon>Viridiplantae</taxon>
        <taxon>Streptophyta</taxon>
        <taxon>Embryophyta</taxon>
        <taxon>Tracheophyta</taxon>
        <taxon>Spermatophyta</taxon>
        <taxon>Magnoliopsida</taxon>
        <taxon>eudicotyledons</taxon>
        <taxon>Gunneridae</taxon>
        <taxon>Pentapetalae</taxon>
        <taxon>rosids</taxon>
        <taxon>fabids</taxon>
        <taxon>Fagales</taxon>
        <taxon>Fagaceae</taxon>
        <taxon>Fagus</taxon>
    </lineage>
</organism>
<comment type="catalytic activity">
    <reaction evidence="7">
        <text>L-cysteine + O2 = 3-sulfino-L-alanine + H(+)</text>
        <dbReference type="Rhea" id="RHEA:20441"/>
        <dbReference type="ChEBI" id="CHEBI:15378"/>
        <dbReference type="ChEBI" id="CHEBI:15379"/>
        <dbReference type="ChEBI" id="CHEBI:35235"/>
        <dbReference type="ChEBI" id="CHEBI:61085"/>
        <dbReference type="EC" id="1.13.11.20"/>
    </reaction>
    <physiologicalReaction direction="left-to-right" evidence="7">
        <dbReference type="Rhea" id="RHEA:20442"/>
    </physiologicalReaction>
</comment>
<comment type="cofactor">
    <cofactor evidence="1">
        <name>Fe(2+)</name>
        <dbReference type="ChEBI" id="CHEBI:29033"/>
    </cofactor>
</comment>
<dbReference type="Pfam" id="PF07847">
    <property type="entry name" value="PCO_ADO"/>
    <property type="match status" value="1"/>
</dbReference>
<dbReference type="EC" id="1.13.11.20" evidence="3"/>
<dbReference type="Gene3D" id="2.60.120.10">
    <property type="entry name" value="Jelly Rolls"/>
    <property type="match status" value="1"/>
</dbReference>
<evidence type="ECO:0000256" key="1">
    <source>
        <dbReference type="ARBA" id="ARBA00001954"/>
    </source>
</evidence>